<evidence type="ECO:0000259" key="1">
    <source>
        <dbReference type="PROSITE" id="PS50043"/>
    </source>
</evidence>
<dbReference type="InterPro" id="IPR000792">
    <property type="entry name" value="Tscrpt_reg_LuxR_C"/>
</dbReference>
<dbReference type="EMBL" id="JACHKA010000001">
    <property type="protein sequence ID" value="MBB5985478.1"/>
    <property type="molecule type" value="Genomic_DNA"/>
</dbReference>
<dbReference type="SMART" id="SM00421">
    <property type="entry name" value="HTH_LUXR"/>
    <property type="match status" value="1"/>
</dbReference>
<dbReference type="SUPFAM" id="SSF46894">
    <property type="entry name" value="C-terminal effector domain of the bipartite response regulators"/>
    <property type="match status" value="1"/>
</dbReference>
<comment type="caution">
    <text evidence="2">The sequence shown here is derived from an EMBL/GenBank/DDBJ whole genome shotgun (WGS) entry which is preliminary data.</text>
</comment>
<dbReference type="PROSITE" id="PS50043">
    <property type="entry name" value="HTH_LUXR_2"/>
    <property type="match status" value="1"/>
</dbReference>
<dbReference type="Proteomes" id="UP001138540">
    <property type="component" value="Unassembled WGS sequence"/>
</dbReference>
<dbReference type="RefSeq" id="WP_184151943.1">
    <property type="nucleotide sequence ID" value="NZ_JACHKA010000001.1"/>
</dbReference>
<evidence type="ECO:0000313" key="3">
    <source>
        <dbReference type="Proteomes" id="UP001138540"/>
    </source>
</evidence>
<keyword evidence="2" id="KW-0238">DNA-binding</keyword>
<dbReference type="GO" id="GO:0003677">
    <property type="term" value="F:DNA binding"/>
    <property type="evidence" value="ECO:0007669"/>
    <property type="project" value="UniProtKB-KW"/>
</dbReference>
<name>A0ABR6NG50_9SPHN</name>
<dbReference type="InterPro" id="IPR036388">
    <property type="entry name" value="WH-like_DNA-bd_sf"/>
</dbReference>
<dbReference type="InterPro" id="IPR016032">
    <property type="entry name" value="Sig_transdc_resp-reg_C-effctor"/>
</dbReference>
<evidence type="ECO:0000313" key="2">
    <source>
        <dbReference type="EMBL" id="MBB5985478.1"/>
    </source>
</evidence>
<keyword evidence="3" id="KW-1185">Reference proteome</keyword>
<dbReference type="Pfam" id="PF00196">
    <property type="entry name" value="GerE"/>
    <property type="match status" value="1"/>
</dbReference>
<organism evidence="2 3">
    <name type="scientific">Sphingobium lignivorans</name>
    <dbReference type="NCBI Taxonomy" id="2735886"/>
    <lineage>
        <taxon>Bacteria</taxon>
        <taxon>Pseudomonadati</taxon>
        <taxon>Pseudomonadota</taxon>
        <taxon>Alphaproteobacteria</taxon>
        <taxon>Sphingomonadales</taxon>
        <taxon>Sphingomonadaceae</taxon>
        <taxon>Sphingobium</taxon>
    </lineage>
</organism>
<reference evidence="2 3" key="1">
    <citation type="submission" date="2020-08" db="EMBL/GenBank/DDBJ databases">
        <title>Exploring microbial biodiversity for novel pathways involved in the catabolism of aromatic compounds derived from lignin.</title>
        <authorList>
            <person name="Elkins J."/>
        </authorList>
    </citation>
    <scope>NUCLEOTIDE SEQUENCE [LARGE SCALE GENOMIC DNA]</scope>
    <source>
        <strain evidence="2 3">B1D3A</strain>
    </source>
</reference>
<gene>
    <name evidence="2" type="ORF">HNP60_001452</name>
</gene>
<sequence>MSDIRQIRDWRAPTTMGTMYERLLGAIGTEEFGSTVRDSVLAVTAGARRIYLFEATGREDHSLQYYSCEPGVADLFPAYHKWYARLDPVFDAYRAAPECSNVAMLRIRPSDIASRGFRQRFFDDAGIVERVSIIQRGADSWRVINVARHEKEGCFGDDELDALVGLACLALPMLPLNRRRQTSPQQLTVAQFEERFASRFDQLTQRERQVCARAAIGMTVEATALDLGIAKTSVLTYRQRAYQRLRVTSPFELCSLVTH</sequence>
<feature type="domain" description="HTH luxR-type" evidence="1">
    <location>
        <begin position="196"/>
        <end position="259"/>
    </location>
</feature>
<protein>
    <submittedName>
        <fullName evidence="2">DNA-binding CsgD family transcriptional regulator</fullName>
    </submittedName>
</protein>
<proteinExistence type="predicted"/>
<accession>A0ABR6NG50</accession>
<dbReference type="Gene3D" id="1.10.10.10">
    <property type="entry name" value="Winged helix-like DNA-binding domain superfamily/Winged helix DNA-binding domain"/>
    <property type="match status" value="1"/>
</dbReference>